<feature type="transmembrane region" description="Helical" evidence="1">
    <location>
        <begin position="6"/>
        <end position="22"/>
    </location>
</feature>
<evidence type="ECO:0000313" key="3">
    <source>
        <dbReference type="Proteomes" id="UP000094669"/>
    </source>
</evidence>
<keyword evidence="1" id="KW-0472">Membrane</keyword>
<keyword evidence="1" id="KW-1133">Transmembrane helix</keyword>
<accession>A0ABX4YF73</accession>
<reference evidence="2" key="1">
    <citation type="submission" date="2018-01" db="EMBL/GenBank/DDBJ databases">
        <title>Genomic characterization of Leptospira inadai serogroup Lyme isolated from captured rat in Brazil and comparative analysis with human reference strain.</title>
        <authorList>
            <person name="Moreno L.Z."/>
            <person name="Loureiro A.P."/>
            <person name="Miraglia F."/>
            <person name="Kremer F.S."/>
            <person name="Eslabao M.R."/>
            <person name="Dellagostin O.A."/>
            <person name="Lilenbaum W."/>
            <person name="Moreno A.M."/>
        </authorList>
    </citation>
    <scope>NUCLEOTIDE SEQUENCE [LARGE SCALE GENOMIC DNA]</scope>
    <source>
        <strain evidence="2">M34/99</strain>
    </source>
</reference>
<proteinExistence type="predicted"/>
<keyword evidence="1" id="KW-0812">Transmembrane</keyword>
<dbReference type="InterPro" id="IPR026002">
    <property type="entry name" value="ATC_hydrolase-like"/>
</dbReference>
<sequence length="241" mass="28138">MNIIIAVLAIKVVVIILIANGLKKVVRRLFIMNFWYELSMNLTYWNTLKNSSIFNREDIRKIKANYQALKRQNKERIVDIQSEYHLSWSSLIHATYNGCIEKGFSAERSIEITEDSLFKNMKPDNIAKYIVNALNKATDPFGYLVRVSKKQESNFFGSTFSFSRTIDDPNSYHLLVHNCFYNNYFRSHQVPELMKIACKWDLISWSKGIVPEKHGITFSRPTTLGLDDSDCQFNFERIPKK</sequence>
<dbReference type="EMBL" id="MCRM02000021">
    <property type="protein sequence ID" value="PNV73640.1"/>
    <property type="molecule type" value="Genomic_DNA"/>
</dbReference>
<name>A0ABX4YF73_9LEPT</name>
<comment type="caution">
    <text evidence="2">The sequence shown here is derived from an EMBL/GenBank/DDBJ whole genome shotgun (WGS) entry which is preliminary data.</text>
</comment>
<keyword evidence="3" id="KW-1185">Reference proteome</keyword>
<keyword evidence="2" id="KW-0378">Hydrolase</keyword>
<dbReference type="Proteomes" id="UP000094669">
    <property type="component" value="Unassembled WGS sequence"/>
</dbReference>
<evidence type="ECO:0000313" key="2">
    <source>
        <dbReference type="EMBL" id="PNV73640.1"/>
    </source>
</evidence>
<dbReference type="GO" id="GO:0016787">
    <property type="term" value="F:hydrolase activity"/>
    <property type="evidence" value="ECO:0007669"/>
    <property type="project" value="UniProtKB-KW"/>
</dbReference>
<organism evidence="2 3">
    <name type="scientific">Leptospira inadai serovar Lyme</name>
    <dbReference type="NCBI Taxonomy" id="293084"/>
    <lineage>
        <taxon>Bacteria</taxon>
        <taxon>Pseudomonadati</taxon>
        <taxon>Spirochaetota</taxon>
        <taxon>Spirochaetia</taxon>
        <taxon>Leptospirales</taxon>
        <taxon>Leptospiraceae</taxon>
        <taxon>Leptospira</taxon>
    </lineage>
</organism>
<protein>
    <submittedName>
        <fullName evidence="2">L-2-amino-thiazoline-4-carboxylic acid hydrolase</fullName>
    </submittedName>
</protein>
<evidence type="ECO:0000256" key="1">
    <source>
        <dbReference type="SAM" id="Phobius"/>
    </source>
</evidence>
<dbReference type="Pfam" id="PF14196">
    <property type="entry name" value="ATC_hydrolase"/>
    <property type="match status" value="1"/>
</dbReference>
<dbReference type="RefSeq" id="WP_010417974.1">
    <property type="nucleotide sequence ID" value="NZ_MCRM02000021.1"/>
</dbReference>
<gene>
    <name evidence="2" type="ORF">BES34_016440</name>
</gene>